<organism evidence="1 2">
    <name type="scientific">Sphagnum jensenii</name>
    <dbReference type="NCBI Taxonomy" id="128206"/>
    <lineage>
        <taxon>Eukaryota</taxon>
        <taxon>Viridiplantae</taxon>
        <taxon>Streptophyta</taxon>
        <taxon>Embryophyta</taxon>
        <taxon>Bryophyta</taxon>
        <taxon>Sphagnophytina</taxon>
        <taxon>Sphagnopsida</taxon>
        <taxon>Sphagnales</taxon>
        <taxon>Sphagnaceae</taxon>
        <taxon>Sphagnum</taxon>
    </lineage>
</organism>
<evidence type="ECO:0000313" key="1">
    <source>
        <dbReference type="EMBL" id="CAK9278594.1"/>
    </source>
</evidence>
<sequence length="139" mass="14968">MQEVRDLLLLLLLTPPKVTNFVLPVQLARRKFHCADISGVCLGPSRSPAAQVRKHSKQLLIDSLPGKKPLFVLQAEQRGITACSWSMGRKHILSPRISATSQGACLFKDSLSPLQGGSQAAAAMIKGSRVQTQPGVVLC</sequence>
<keyword evidence="2" id="KW-1185">Reference proteome</keyword>
<dbReference type="EMBL" id="OZ020104">
    <property type="protein sequence ID" value="CAK9278594.1"/>
    <property type="molecule type" value="Genomic_DNA"/>
</dbReference>
<evidence type="ECO:0008006" key="3">
    <source>
        <dbReference type="Google" id="ProtNLM"/>
    </source>
</evidence>
<name>A0ABP0XIS5_9BRYO</name>
<reference evidence="1" key="1">
    <citation type="submission" date="2024-02" db="EMBL/GenBank/DDBJ databases">
        <authorList>
            <consortium name="ELIXIR-Norway"/>
            <consortium name="Elixir Norway"/>
        </authorList>
    </citation>
    <scope>NUCLEOTIDE SEQUENCE</scope>
</reference>
<protein>
    <recommendedName>
        <fullName evidence="3">Secreted protein</fullName>
    </recommendedName>
</protein>
<evidence type="ECO:0000313" key="2">
    <source>
        <dbReference type="Proteomes" id="UP001497444"/>
    </source>
</evidence>
<proteinExistence type="predicted"/>
<gene>
    <name evidence="1" type="ORF">CSSPJE1EN1_LOCUS24072</name>
</gene>
<dbReference type="Proteomes" id="UP001497444">
    <property type="component" value="Chromosome 9"/>
</dbReference>
<accession>A0ABP0XIS5</accession>